<sequence>MKAPVIGLTLGDPAGVGPEIILRTLKEVSSLPEARFVIFGQRKILETWGRHLGLAPDLLPVALAGGNIELRETGSTLEGLEPGSPTAAGAQASFDFFREAVEAAARDEIQAMVTAPVSKDGWHKAGIKYRGHTEYLESLYPEAMMTFWSRRLKLALFTHHLPLREAISRVRRQNLVSFFRTLGRHLVRWNLGVEEILVCGLNPHAGENGALGIEEIQEIVPAVAEARSEGLNLTGPFPPDTIFLKALDSPGKMVVSLYHDQALIAFKLLSFEQGVNLTLGLPFIRTSPDHGTAFDLAGKGLASLESFREAVWLAWKLASGQPG</sequence>
<dbReference type="PANTHER" id="PTHR30004">
    <property type="entry name" value="4-HYDROXYTHREONINE-4-PHOSPHATE DEHYDROGENASE"/>
    <property type="match status" value="1"/>
</dbReference>
<evidence type="ECO:0000313" key="5">
    <source>
        <dbReference type="Proteomes" id="UP000257323"/>
    </source>
</evidence>
<dbReference type="InterPro" id="IPR005255">
    <property type="entry name" value="PdxA_fam"/>
</dbReference>
<dbReference type="Pfam" id="PF04166">
    <property type="entry name" value="PdxA"/>
    <property type="match status" value="1"/>
</dbReference>
<dbReference type="GO" id="GO:0016491">
    <property type="term" value="F:oxidoreductase activity"/>
    <property type="evidence" value="ECO:0007669"/>
    <property type="project" value="UniProtKB-KW"/>
</dbReference>
<protein>
    <submittedName>
        <fullName evidence="4">4-hydroxythreonine-4-phosphate dehydrogenase</fullName>
    </submittedName>
</protein>
<evidence type="ECO:0000313" key="4">
    <source>
        <dbReference type="EMBL" id="RFT16818.1"/>
    </source>
</evidence>
<dbReference type="AlphaFoldDB" id="A0A3E2BQ22"/>
<dbReference type="EMBL" id="QUAH01000001">
    <property type="protein sequence ID" value="RFT16818.1"/>
    <property type="molecule type" value="Genomic_DNA"/>
</dbReference>
<dbReference type="NCBIfam" id="TIGR00557">
    <property type="entry name" value="pdxA"/>
    <property type="match status" value="1"/>
</dbReference>
<dbReference type="Proteomes" id="UP000257323">
    <property type="component" value="Unassembled WGS sequence"/>
</dbReference>
<keyword evidence="1" id="KW-0479">Metal-binding</keyword>
<accession>A0A3E2BQ22</accession>
<evidence type="ECO:0000256" key="3">
    <source>
        <dbReference type="ARBA" id="ARBA00023027"/>
    </source>
</evidence>
<dbReference type="GO" id="GO:0046872">
    <property type="term" value="F:metal ion binding"/>
    <property type="evidence" value="ECO:0007669"/>
    <property type="project" value="UniProtKB-KW"/>
</dbReference>
<dbReference type="Gene3D" id="3.40.718.10">
    <property type="entry name" value="Isopropylmalate Dehydrogenase"/>
    <property type="match status" value="1"/>
</dbReference>
<name>A0A3E2BQ22_9BACT</name>
<dbReference type="PANTHER" id="PTHR30004:SF6">
    <property type="entry name" value="D-THREONATE 4-PHOSPHATE DEHYDROGENASE"/>
    <property type="match status" value="1"/>
</dbReference>
<dbReference type="SUPFAM" id="SSF53659">
    <property type="entry name" value="Isocitrate/Isopropylmalate dehydrogenase-like"/>
    <property type="match status" value="1"/>
</dbReference>
<dbReference type="GO" id="GO:0051287">
    <property type="term" value="F:NAD binding"/>
    <property type="evidence" value="ECO:0007669"/>
    <property type="project" value="InterPro"/>
</dbReference>
<comment type="caution">
    <text evidence="4">The sequence shown here is derived from an EMBL/GenBank/DDBJ whole genome shotgun (WGS) entry which is preliminary data.</text>
</comment>
<keyword evidence="3" id="KW-0520">NAD</keyword>
<evidence type="ECO:0000256" key="2">
    <source>
        <dbReference type="ARBA" id="ARBA00023002"/>
    </source>
</evidence>
<organism evidence="4 5">
    <name type="scientific">Candidatus Saccharicenans subterraneus</name>
    <dbReference type="NCBI Taxonomy" id="2508984"/>
    <lineage>
        <taxon>Bacteria</taxon>
        <taxon>Candidatus Aminicenantota</taxon>
        <taxon>Candidatus Aminicenantia</taxon>
        <taxon>Candidatus Aminicenantales</taxon>
        <taxon>Candidatus Saccharicenantaceae</taxon>
        <taxon>Candidatus Saccharicenans</taxon>
    </lineage>
</organism>
<keyword evidence="2" id="KW-0560">Oxidoreductase</keyword>
<evidence type="ECO:0000256" key="1">
    <source>
        <dbReference type="ARBA" id="ARBA00022723"/>
    </source>
</evidence>
<proteinExistence type="predicted"/>
<reference evidence="4 5" key="1">
    <citation type="submission" date="2018-08" db="EMBL/GenBank/DDBJ databases">
        <title>Genome analysis of the thermophilic bacterium of the candidate phylum Aminicenantes from deep subsurface aquifer revealed its physiology and ecological role.</title>
        <authorList>
            <person name="Kadnikov V.V."/>
            <person name="Mardanov A.V."/>
            <person name="Beletsky A.V."/>
            <person name="Karnachuk O.V."/>
            <person name="Ravin N.V."/>
        </authorList>
    </citation>
    <scope>NUCLEOTIDE SEQUENCE [LARGE SCALE GENOMIC DNA]</scope>
    <source>
        <strain evidence="4">BY38</strain>
    </source>
</reference>
<gene>
    <name evidence="4" type="ORF">OP8BY_0760</name>
</gene>